<evidence type="ECO:0000313" key="4">
    <source>
        <dbReference type="Proteomes" id="UP000076502"/>
    </source>
</evidence>
<reference evidence="3 4" key="1">
    <citation type="submission" date="2015-07" db="EMBL/GenBank/DDBJ databases">
        <title>The genome of Dufourea novaeangliae.</title>
        <authorList>
            <person name="Pan H."/>
            <person name="Kapheim K."/>
        </authorList>
    </citation>
    <scope>NUCLEOTIDE SEQUENCE [LARGE SCALE GENOMIC DNA]</scope>
    <source>
        <strain evidence="3">0120121106</strain>
        <tissue evidence="3">Whole body</tissue>
    </source>
</reference>
<dbReference type="EMBL" id="KQ434827">
    <property type="protein sequence ID" value="KZC07510.1"/>
    <property type="molecule type" value="Genomic_DNA"/>
</dbReference>
<gene>
    <name evidence="3" type="ORF">WN55_08281</name>
</gene>
<dbReference type="PANTHER" id="PTHR46532:SF11">
    <property type="entry name" value="DYNEIN AXONEMAL HEAVY CHAIN 12"/>
    <property type="match status" value="1"/>
</dbReference>
<keyword evidence="4" id="KW-1185">Reference proteome</keyword>
<dbReference type="GO" id="GO:0045505">
    <property type="term" value="F:dynein intermediate chain binding"/>
    <property type="evidence" value="ECO:0007669"/>
    <property type="project" value="InterPro"/>
</dbReference>
<organism evidence="3 4">
    <name type="scientific">Dufourea novaeangliae</name>
    <name type="common">Sweat bee</name>
    <dbReference type="NCBI Taxonomy" id="178035"/>
    <lineage>
        <taxon>Eukaryota</taxon>
        <taxon>Metazoa</taxon>
        <taxon>Ecdysozoa</taxon>
        <taxon>Arthropoda</taxon>
        <taxon>Hexapoda</taxon>
        <taxon>Insecta</taxon>
        <taxon>Pterygota</taxon>
        <taxon>Neoptera</taxon>
        <taxon>Endopterygota</taxon>
        <taxon>Hymenoptera</taxon>
        <taxon>Apocrita</taxon>
        <taxon>Aculeata</taxon>
        <taxon>Apoidea</taxon>
        <taxon>Anthophila</taxon>
        <taxon>Halictidae</taxon>
        <taxon>Rophitinae</taxon>
        <taxon>Dufourea</taxon>
    </lineage>
</organism>
<evidence type="ECO:0000259" key="2">
    <source>
        <dbReference type="Pfam" id="PF08385"/>
    </source>
</evidence>
<dbReference type="PANTHER" id="PTHR46532">
    <property type="entry name" value="MALE FERTILITY FACTOR KL5"/>
    <property type="match status" value="1"/>
</dbReference>
<dbReference type="OrthoDB" id="10251809at2759"/>
<evidence type="ECO:0000313" key="3">
    <source>
        <dbReference type="EMBL" id="KZC07510.1"/>
    </source>
</evidence>
<dbReference type="GO" id="GO:0007018">
    <property type="term" value="P:microtubule-based movement"/>
    <property type="evidence" value="ECO:0007669"/>
    <property type="project" value="InterPro"/>
</dbReference>
<sequence length="622" mass="73504">MSSKKEQKLDGTKKSDKMVDTHREFLDMDTDEEDFGRQESPEVEEELPPEPEKPVFTEKDLLILVKYVKDLTVFPAFGDENWSENCDQIIREYFENPSHVLLTILQEGNKLTAILNFPKYASKGFMYFLRSPWQIYTAENFLDTVLFGSINGDIKIIKDEVFSNLHEFIIRLTKEIYEPKGLTTLYVPKENLLNKLLEPSTKIDCFLLGEDRKTILPEEDQRKRETVDRLEKIVWSWIVQIHDAAVTSSSRKNIECIQDEVNYWKAKHLNLNYLRAQLVNPEVRSIINILRNFRSFSLDKFEKLAKHIETRIEEISSNLMYLNILLDFCKNLNVPEDAETSITEALLLILYIWIEAPFYHTTSNIETLCKAFSSQIIFQCKNYIKLDVIFGNNPEEGKKLLEKCIFCCNIYKTIYDNLMTTVVLYINPNKKWDINATEVFKKMDTFKQRCYDVIEISEALLIFGRYTKIGLLGSPRGTEYEAYWREIENLFYESLNKITAARDTIFDITKFNWLKKICRFRYTIQQLENMVWKIFSNEIQYCYTYAINISKEYEQSIQKTDVNMDMSCISWYLNSQYTIMRNAADWIGDCAIEKCTMQQYKHVLHVIDERKKMFNTYSIHES</sequence>
<keyword evidence="3" id="KW-0969">Cilium</keyword>
<accession>A0A154P8Q4</accession>
<dbReference type="GO" id="GO:0005858">
    <property type="term" value="C:axonemal dynein complex"/>
    <property type="evidence" value="ECO:0007669"/>
    <property type="project" value="TreeGrafter"/>
</dbReference>
<dbReference type="InterPro" id="IPR013594">
    <property type="entry name" value="Dynein_heavy_tail"/>
</dbReference>
<dbReference type="Pfam" id="PF08385">
    <property type="entry name" value="DHC_N1"/>
    <property type="match status" value="1"/>
</dbReference>
<evidence type="ECO:0000256" key="1">
    <source>
        <dbReference type="SAM" id="MobiDB-lite"/>
    </source>
</evidence>
<name>A0A154P8Q4_DUFNO</name>
<protein>
    <submittedName>
        <fullName evidence="3">Dynein-1-beta heavy chain, flagellar inner arm I1 complex</fullName>
    </submittedName>
</protein>
<feature type="compositionally biased region" description="Basic and acidic residues" evidence="1">
    <location>
        <begin position="1"/>
        <end position="26"/>
    </location>
</feature>
<feature type="region of interest" description="Disordered" evidence="1">
    <location>
        <begin position="1"/>
        <end position="51"/>
    </location>
</feature>
<dbReference type="GO" id="GO:0051959">
    <property type="term" value="F:dynein light intermediate chain binding"/>
    <property type="evidence" value="ECO:0007669"/>
    <property type="project" value="InterPro"/>
</dbReference>
<keyword evidence="3" id="KW-0282">Flagellum</keyword>
<feature type="domain" description="Dynein heavy chain tail" evidence="2">
    <location>
        <begin position="227"/>
        <end position="563"/>
    </location>
</feature>
<dbReference type="AlphaFoldDB" id="A0A154P8Q4"/>
<proteinExistence type="predicted"/>
<dbReference type="Proteomes" id="UP000076502">
    <property type="component" value="Unassembled WGS sequence"/>
</dbReference>
<dbReference type="STRING" id="178035.A0A154P8Q4"/>
<keyword evidence="3" id="KW-0966">Cell projection</keyword>
<dbReference type="InterPro" id="IPR026983">
    <property type="entry name" value="DHC"/>
</dbReference>